<dbReference type="PANTHER" id="PTHR34239">
    <property type="entry name" value="APPLE DOMAIN-CONTAINING PROTEIN"/>
    <property type="match status" value="1"/>
</dbReference>
<organism evidence="2 3">
    <name type="scientific">Mytilus edulis</name>
    <name type="common">Blue mussel</name>
    <dbReference type="NCBI Taxonomy" id="6550"/>
    <lineage>
        <taxon>Eukaryota</taxon>
        <taxon>Metazoa</taxon>
        <taxon>Spiralia</taxon>
        <taxon>Lophotrochozoa</taxon>
        <taxon>Mollusca</taxon>
        <taxon>Bivalvia</taxon>
        <taxon>Autobranchia</taxon>
        <taxon>Pteriomorphia</taxon>
        <taxon>Mytilida</taxon>
        <taxon>Mytiloidea</taxon>
        <taxon>Mytilidae</taxon>
        <taxon>Mytilinae</taxon>
        <taxon>Mytilus</taxon>
    </lineage>
</organism>
<dbReference type="AlphaFoldDB" id="A0A8S3QZT8"/>
<sequence length="319" mass="36101">MIPSVNEEVWGEKHSMLNAIRSRDLKLQKIMGYVIKGMIPAIETTNDICSLKKNTFEPTKNLRKMTDGIRMFAASYTQLNQYRKENFKPIMVGKFKKHTYTNNSVSDKLFGDDLQKKIEDIQKSKKISVTGFNTGFTEKPSTSGYNNHRNSSEGDSEEDDVSPEATVAKWLCNYSDFDSNKGRYVYSDGCMETTTPALSPFQQELGTLNPIPRVGEGQKPRAPTNSSIVTKKKKSRSKYTLLEEKWNAKFGNLNSKLDSMFDFNKGQTSTANGDKNTSEFGNTLTKTAQFYKDSLQVSHKDRHVGLEILIVNLLMNVMM</sequence>
<evidence type="ECO:0000256" key="1">
    <source>
        <dbReference type="SAM" id="MobiDB-lite"/>
    </source>
</evidence>
<proteinExistence type="predicted"/>
<evidence type="ECO:0000313" key="2">
    <source>
        <dbReference type="EMBL" id="CAG2201389.1"/>
    </source>
</evidence>
<gene>
    <name evidence="2" type="ORF">MEDL_15995</name>
</gene>
<reference evidence="2" key="1">
    <citation type="submission" date="2021-03" db="EMBL/GenBank/DDBJ databases">
        <authorList>
            <person name="Bekaert M."/>
        </authorList>
    </citation>
    <scope>NUCLEOTIDE SEQUENCE</scope>
</reference>
<dbReference type="EMBL" id="CAJPWZ010000843">
    <property type="protein sequence ID" value="CAG2201389.1"/>
    <property type="molecule type" value="Genomic_DNA"/>
</dbReference>
<dbReference type="Proteomes" id="UP000683360">
    <property type="component" value="Unassembled WGS sequence"/>
</dbReference>
<dbReference type="OrthoDB" id="10433475at2759"/>
<evidence type="ECO:0000313" key="3">
    <source>
        <dbReference type="Proteomes" id="UP000683360"/>
    </source>
</evidence>
<accession>A0A8S3QZT8</accession>
<feature type="region of interest" description="Disordered" evidence="1">
    <location>
        <begin position="211"/>
        <end position="230"/>
    </location>
</feature>
<dbReference type="PANTHER" id="PTHR34239:SF2">
    <property type="entry name" value="TRANSPOSABLE ELEMENT P TRANSPOSASE_THAP9 CONSERVED DOMAIN-CONTAINING PROTEIN"/>
    <property type="match status" value="1"/>
</dbReference>
<name>A0A8S3QZT8_MYTED</name>
<feature type="region of interest" description="Disordered" evidence="1">
    <location>
        <begin position="132"/>
        <end position="162"/>
    </location>
</feature>
<feature type="compositionally biased region" description="Polar residues" evidence="1">
    <location>
        <begin position="132"/>
        <end position="149"/>
    </location>
</feature>
<keyword evidence="3" id="KW-1185">Reference proteome</keyword>
<protein>
    <submittedName>
        <fullName evidence="2">Uncharacterized protein</fullName>
    </submittedName>
</protein>
<comment type="caution">
    <text evidence="2">The sequence shown here is derived from an EMBL/GenBank/DDBJ whole genome shotgun (WGS) entry which is preliminary data.</text>
</comment>